<feature type="non-terminal residue" evidence="4">
    <location>
        <position position="288"/>
    </location>
</feature>
<dbReference type="GO" id="GO:0046872">
    <property type="term" value="F:metal ion binding"/>
    <property type="evidence" value="ECO:0007669"/>
    <property type="project" value="UniProtKB-KW"/>
</dbReference>
<proteinExistence type="predicted"/>
<evidence type="ECO:0000313" key="4">
    <source>
        <dbReference type="EMBL" id="KAK0156926.1"/>
    </source>
</evidence>
<feature type="domain" description="DDE Tnp4" evidence="3">
    <location>
        <begin position="123"/>
        <end position="214"/>
    </location>
</feature>
<accession>A0AA39C2S4</accession>
<evidence type="ECO:0000313" key="5">
    <source>
        <dbReference type="Proteomes" id="UP001168990"/>
    </source>
</evidence>
<comment type="caution">
    <text evidence="4">The sequence shown here is derived from an EMBL/GenBank/DDBJ whole genome shotgun (WGS) entry which is preliminary data.</text>
</comment>
<keyword evidence="2" id="KW-0479">Metal-binding</keyword>
<dbReference type="Proteomes" id="UP001168990">
    <property type="component" value="Unassembled WGS sequence"/>
</dbReference>
<comment type="cofactor">
    <cofactor evidence="1">
        <name>a divalent metal cation</name>
        <dbReference type="ChEBI" id="CHEBI:60240"/>
    </cofactor>
</comment>
<gene>
    <name evidence="4" type="ORF">PV328_012114</name>
</gene>
<evidence type="ECO:0000256" key="2">
    <source>
        <dbReference type="ARBA" id="ARBA00022723"/>
    </source>
</evidence>
<reference evidence="4" key="1">
    <citation type="journal article" date="2023" name="bioRxiv">
        <title>Scaffold-level genome assemblies of two parasitoid biocontrol wasps reveal the parthenogenesis mechanism and an associated novel virus.</title>
        <authorList>
            <person name="Inwood S."/>
            <person name="Skelly J."/>
            <person name="Guhlin J."/>
            <person name="Harrop T."/>
            <person name="Goldson S."/>
            <person name="Dearden P."/>
        </authorList>
    </citation>
    <scope>NUCLEOTIDE SEQUENCE</scope>
    <source>
        <strain evidence="4">Irish</strain>
        <tissue evidence="4">Whole body</tissue>
    </source>
</reference>
<evidence type="ECO:0000256" key="1">
    <source>
        <dbReference type="ARBA" id="ARBA00001968"/>
    </source>
</evidence>
<dbReference type="EMBL" id="JAQQBS010001946">
    <property type="protein sequence ID" value="KAK0156926.1"/>
    <property type="molecule type" value="Genomic_DNA"/>
</dbReference>
<reference evidence="4" key="2">
    <citation type="submission" date="2023-03" db="EMBL/GenBank/DDBJ databases">
        <authorList>
            <person name="Inwood S.N."/>
            <person name="Skelly J.G."/>
            <person name="Guhlin J."/>
            <person name="Harrop T.W.R."/>
            <person name="Goldson S.G."/>
            <person name="Dearden P.K."/>
        </authorList>
    </citation>
    <scope>NUCLEOTIDE SEQUENCE</scope>
    <source>
        <strain evidence="4">Irish</strain>
        <tissue evidence="4">Whole body</tissue>
    </source>
</reference>
<dbReference type="AlphaFoldDB" id="A0AA39C2S4"/>
<protein>
    <recommendedName>
        <fullName evidence="3">DDE Tnp4 domain-containing protein</fullName>
    </recommendedName>
</protein>
<name>A0AA39C2S4_9HYME</name>
<dbReference type="InterPro" id="IPR027806">
    <property type="entry name" value="HARBI1_dom"/>
</dbReference>
<organism evidence="4 5">
    <name type="scientific">Microctonus aethiopoides</name>
    <dbReference type="NCBI Taxonomy" id="144406"/>
    <lineage>
        <taxon>Eukaryota</taxon>
        <taxon>Metazoa</taxon>
        <taxon>Ecdysozoa</taxon>
        <taxon>Arthropoda</taxon>
        <taxon>Hexapoda</taxon>
        <taxon>Insecta</taxon>
        <taxon>Pterygota</taxon>
        <taxon>Neoptera</taxon>
        <taxon>Endopterygota</taxon>
        <taxon>Hymenoptera</taxon>
        <taxon>Apocrita</taxon>
        <taxon>Ichneumonoidea</taxon>
        <taxon>Braconidae</taxon>
        <taxon>Euphorinae</taxon>
        <taxon>Microctonus</taxon>
    </lineage>
</organism>
<keyword evidence="5" id="KW-1185">Reference proteome</keyword>
<evidence type="ECO:0000259" key="3">
    <source>
        <dbReference type="Pfam" id="PF13359"/>
    </source>
</evidence>
<dbReference type="Pfam" id="PF13359">
    <property type="entry name" value="DDE_Tnp_4"/>
    <property type="match status" value="1"/>
</dbReference>
<feature type="non-terminal residue" evidence="4">
    <location>
        <position position="1"/>
    </location>
</feature>
<sequence length="288" mass="32847">DVSACWMRLASDSTQKLYDWTLISISSTCTILKMFVRPSLNTHTAISVAISKTFLPLEEDFGAIFHTVALKLSSLLCVLPPKQRKSKSSRLRSSYTGLIAKNTVNRLGSTLVSGTRARKSLWNDIIEVDRGFRDVVKYLEQLGFKVLMPALKGKRNQLTTIESNQSRFVTKIRWVVEAVHGDIKQKFKVLDHQLDNTLLPKVHFFCRVACFLHNEFGARLDSDVDFSEKVVDATNSKKHLDNTLASEVETNRWARRNVLFNTITSHDLTDFPELTERELKIFFTGSYQ</sequence>